<evidence type="ECO:0000313" key="3">
    <source>
        <dbReference type="Proteomes" id="UP001295684"/>
    </source>
</evidence>
<keyword evidence="3" id="KW-1185">Reference proteome</keyword>
<evidence type="ECO:0000313" key="2">
    <source>
        <dbReference type="EMBL" id="CAI2372894.1"/>
    </source>
</evidence>
<gene>
    <name evidence="2" type="ORF">ECRASSUSDP1_LOCUS14230</name>
</gene>
<reference evidence="2" key="1">
    <citation type="submission" date="2023-07" db="EMBL/GenBank/DDBJ databases">
        <authorList>
            <consortium name="AG Swart"/>
            <person name="Singh M."/>
            <person name="Singh A."/>
            <person name="Seah K."/>
            <person name="Emmerich C."/>
        </authorList>
    </citation>
    <scope>NUCLEOTIDE SEQUENCE</scope>
    <source>
        <strain evidence="2">DP1</strain>
    </source>
</reference>
<organism evidence="2 3">
    <name type="scientific">Euplotes crassus</name>
    <dbReference type="NCBI Taxonomy" id="5936"/>
    <lineage>
        <taxon>Eukaryota</taxon>
        <taxon>Sar</taxon>
        <taxon>Alveolata</taxon>
        <taxon>Ciliophora</taxon>
        <taxon>Intramacronucleata</taxon>
        <taxon>Spirotrichea</taxon>
        <taxon>Hypotrichia</taxon>
        <taxon>Euplotida</taxon>
        <taxon>Euplotidae</taxon>
        <taxon>Moneuplotes</taxon>
    </lineage>
</organism>
<evidence type="ECO:0000256" key="1">
    <source>
        <dbReference type="SAM" id="MobiDB-lite"/>
    </source>
</evidence>
<dbReference type="EMBL" id="CAMPGE010014209">
    <property type="protein sequence ID" value="CAI2372894.1"/>
    <property type="molecule type" value="Genomic_DNA"/>
</dbReference>
<accession>A0AAD1XHK7</accession>
<name>A0AAD1XHK7_EUPCR</name>
<dbReference type="AlphaFoldDB" id="A0AAD1XHK7"/>
<sequence length="224" mass="25178">MNSICSEPISNEHNRDADGLDSSYQELDDNTSQKVQDLDEKASLSSSNELKICSPKQQKLMSLRISKNSEIRGQNFNCDKNDPNSAYIKDEQFFSTRGELLSPKSVSEAHRFNSNLDSLSTRRSFGGSSSSSSKRFLSPCNSEYTSALCKLSSKAMIKINKPKVYANTNIFKLDSRLLCESAKDNKINTMLVFNKGQLVRPVKHNMKHQSWAILNSDLKFCVKS</sequence>
<feature type="compositionally biased region" description="Polar residues" evidence="1">
    <location>
        <begin position="22"/>
        <end position="35"/>
    </location>
</feature>
<dbReference type="Proteomes" id="UP001295684">
    <property type="component" value="Unassembled WGS sequence"/>
</dbReference>
<comment type="caution">
    <text evidence="2">The sequence shown here is derived from an EMBL/GenBank/DDBJ whole genome shotgun (WGS) entry which is preliminary data.</text>
</comment>
<feature type="region of interest" description="Disordered" evidence="1">
    <location>
        <begin position="1"/>
        <end position="37"/>
    </location>
</feature>
<protein>
    <submittedName>
        <fullName evidence="2">Uncharacterized protein</fullName>
    </submittedName>
</protein>
<proteinExistence type="predicted"/>